<dbReference type="AlphaFoldDB" id="A0A1G7XS34"/>
<organism evidence="1 2">
    <name type="scientific">Chitinophaga filiformis</name>
    <name type="common">Myxococcus filiformis</name>
    <name type="synonym">Flexibacter filiformis</name>
    <dbReference type="NCBI Taxonomy" id="104663"/>
    <lineage>
        <taxon>Bacteria</taxon>
        <taxon>Pseudomonadati</taxon>
        <taxon>Bacteroidota</taxon>
        <taxon>Chitinophagia</taxon>
        <taxon>Chitinophagales</taxon>
        <taxon>Chitinophagaceae</taxon>
        <taxon>Chitinophaga</taxon>
    </lineage>
</organism>
<dbReference type="Proteomes" id="UP000199045">
    <property type="component" value="Unassembled WGS sequence"/>
</dbReference>
<evidence type="ECO:0000313" key="1">
    <source>
        <dbReference type="EMBL" id="SDG87045.1"/>
    </source>
</evidence>
<evidence type="ECO:0000313" key="2">
    <source>
        <dbReference type="Proteomes" id="UP000199045"/>
    </source>
</evidence>
<dbReference type="EMBL" id="FNBN01000007">
    <property type="protein sequence ID" value="SDG87045.1"/>
    <property type="molecule type" value="Genomic_DNA"/>
</dbReference>
<proteinExistence type="predicted"/>
<reference evidence="1 2" key="1">
    <citation type="submission" date="2016-10" db="EMBL/GenBank/DDBJ databases">
        <authorList>
            <person name="de Groot N.N."/>
        </authorList>
    </citation>
    <scope>NUCLEOTIDE SEQUENCE [LARGE SCALE GENOMIC DNA]</scope>
    <source>
        <strain evidence="1 2">DSM 527</strain>
    </source>
</reference>
<accession>A0A1G7XS34</accession>
<protein>
    <submittedName>
        <fullName evidence="1">Uncharacterized protein</fullName>
    </submittedName>
</protein>
<gene>
    <name evidence="1" type="ORF">SAMN04488121_10758</name>
</gene>
<sequence length="38" mass="4245">MNNSSFSVDITTRFFISLINALSNFETVNTTEFAGVKK</sequence>
<dbReference type="STRING" id="104663.SAMN04488121_10758"/>
<name>A0A1G7XS34_CHIFI</name>